<evidence type="ECO:0000256" key="1">
    <source>
        <dbReference type="SAM" id="SignalP"/>
    </source>
</evidence>
<organism evidence="3 4">
    <name type="scientific">[Empedobacter] haloabium</name>
    <dbReference type="NCBI Taxonomy" id="592317"/>
    <lineage>
        <taxon>Bacteria</taxon>
        <taxon>Pseudomonadati</taxon>
        <taxon>Pseudomonadota</taxon>
        <taxon>Betaproteobacteria</taxon>
        <taxon>Burkholderiales</taxon>
        <taxon>Oxalobacteraceae</taxon>
        <taxon>Telluria group</taxon>
        <taxon>Telluria group incertae sedis</taxon>
    </lineage>
</organism>
<sequence length="184" mass="19862">MLKHLCATVLAGACAAAQANATWTFTYTGFHDTGDDMFLPDRQLHGSFTGADGNGNGILERIEITSLILNGKDFVACEPDSTTHYTCGAEAFSYSQAGGLSFKAGEYGGDPEGWAGSGHYYISGDGEYTYSYRASHDERRAWLWTDRTGFVIASPNPEPETWAMLGAGLLVTAWAARRRARRGG</sequence>
<gene>
    <name evidence="3" type="ORF">E7V67_007950</name>
</gene>
<dbReference type="PROSITE" id="PS00018">
    <property type="entry name" value="EF_HAND_1"/>
    <property type="match status" value="1"/>
</dbReference>
<feature type="domain" description="Ice-binding protein C-terminal" evidence="2">
    <location>
        <begin position="157"/>
        <end position="179"/>
    </location>
</feature>
<name>A0ABZ1URT0_9BURK</name>
<reference evidence="3 4" key="1">
    <citation type="journal article" date="2019" name="Int. J. Syst. Evol. Microbiol.">
        <title>The Draft Whole-Genome Sequence of the Antibiotic Producer Empedobacter haloabium ATCC 31962 Provides Indications for Its Taxonomic Reclassification.</title>
        <authorList>
            <person name="Miess H."/>
            <person name="Arlt P."/>
            <person name="Apel A.K."/>
            <person name="Weber T."/>
            <person name="Nieselt K."/>
            <person name="Hanssen F."/>
            <person name="Czemmel S."/>
            <person name="Nahnsen S."/>
            <person name="Gross H."/>
        </authorList>
    </citation>
    <scope>NUCLEOTIDE SEQUENCE [LARGE SCALE GENOMIC DNA]</scope>
    <source>
        <strain evidence="3 4">ATCC 31962</strain>
    </source>
</reference>
<evidence type="ECO:0000259" key="2">
    <source>
        <dbReference type="Pfam" id="PF07589"/>
    </source>
</evidence>
<evidence type="ECO:0000313" key="4">
    <source>
        <dbReference type="Proteomes" id="UP000321323"/>
    </source>
</evidence>
<dbReference type="NCBIfam" id="TIGR02595">
    <property type="entry name" value="PEP_CTERM"/>
    <property type="match status" value="1"/>
</dbReference>
<feature type="signal peptide" evidence="1">
    <location>
        <begin position="1"/>
        <end position="21"/>
    </location>
</feature>
<dbReference type="InterPro" id="IPR013424">
    <property type="entry name" value="Ice-binding_C"/>
</dbReference>
<dbReference type="Pfam" id="PF07589">
    <property type="entry name" value="PEP-CTERM"/>
    <property type="match status" value="1"/>
</dbReference>
<dbReference type="EMBL" id="CP136508">
    <property type="protein sequence ID" value="WUR15029.1"/>
    <property type="molecule type" value="Genomic_DNA"/>
</dbReference>
<keyword evidence="4" id="KW-1185">Reference proteome</keyword>
<feature type="chain" id="PRO_5045073543" evidence="1">
    <location>
        <begin position="22"/>
        <end position="184"/>
    </location>
</feature>
<accession>A0ABZ1URT0</accession>
<dbReference type="Proteomes" id="UP000321323">
    <property type="component" value="Chromosome"/>
</dbReference>
<dbReference type="InterPro" id="IPR018247">
    <property type="entry name" value="EF_Hand_1_Ca_BS"/>
</dbReference>
<protein>
    <submittedName>
        <fullName evidence="3">PEP-CTERM sorting domain-containing protein</fullName>
    </submittedName>
</protein>
<proteinExistence type="predicted"/>
<evidence type="ECO:0000313" key="3">
    <source>
        <dbReference type="EMBL" id="WUR15029.1"/>
    </source>
</evidence>
<keyword evidence="1" id="KW-0732">Signal</keyword>